<dbReference type="Proteomes" id="UP000199009">
    <property type="component" value="Chromosome I"/>
</dbReference>
<keyword evidence="2" id="KW-1185">Reference proteome</keyword>
<dbReference type="OrthoDB" id="8246703at2"/>
<evidence type="ECO:0000313" key="1">
    <source>
        <dbReference type="EMBL" id="SDH56589.1"/>
    </source>
</evidence>
<evidence type="ECO:0008006" key="3">
    <source>
        <dbReference type="Google" id="ProtNLM"/>
    </source>
</evidence>
<name>A0A1G8DGL6_9MICO</name>
<dbReference type="Gene3D" id="2.40.30.100">
    <property type="entry name" value="AF2212/PG0164-like"/>
    <property type="match status" value="1"/>
</dbReference>
<evidence type="ECO:0000313" key="2">
    <source>
        <dbReference type="Proteomes" id="UP000199009"/>
    </source>
</evidence>
<organism evidence="1 2">
    <name type="scientific">Microbacterium pygmaeum</name>
    <dbReference type="NCBI Taxonomy" id="370764"/>
    <lineage>
        <taxon>Bacteria</taxon>
        <taxon>Bacillati</taxon>
        <taxon>Actinomycetota</taxon>
        <taxon>Actinomycetes</taxon>
        <taxon>Micrococcales</taxon>
        <taxon>Microbacteriaceae</taxon>
        <taxon>Microbacterium</taxon>
    </lineage>
</organism>
<gene>
    <name evidence="1" type="ORF">SAMN04489810_3337</name>
</gene>
<dbReference type="SUPFAM" id="SSF141694">
    <property type="entry name" value="AF2212/PG0164-like"/>
    <property type="match status" value="1"/>
</dbReference>
<accession>A0A1G8DGL6</accession>
<dbReference type="AlphaFoldDB" id="A0A1G8DGL6"/>
<protein>
    <recommendedName>
        <fullName evidence="3">DUF1905 domain-containing protein</fullName>
    </recommendedName>
</protein>
<dbReference type="STRING" id="370764.SAMN04489810_3337"/>
<dbReference type="InterPro" id="IPR015018">
    <property type="entry name" value="DUF1905"/>
</dbReference>
<proteinExistence type="predicted"/>
<sequence length="88" mass="9423">MEALEHTFSTVLVGDMGPHRWTCAIVEGSPEILGTGKAVRVRADIDGVITLTSLLPYRGRHMLPVKQAILNEIGKTAGDTVRVTIIGA</sequence>
<dbReference type="RefSeq" id="WP_091492554.1">
    <property type="nucleotide sequence ID" value="NZ_LT629692.1"/>
</dbReference>
<dbReference type="InterPro" id="IPR037079">
    <property type="entry name" value="AF2212/PG0164-like_sf"/>
</dbReference>
<reference evidence="1 2" key="1">
    <citation type="submission" date="2016-10" db="EMBL/GenBank/DDBJ databases">
        <authorList>
            <person name="de Groot N.N."/>
        </authorList>
    </citation>
    <scope>NUCLEOTIDE SEQUENCE [LARGE SCALE GENOMIC DNA]</scope>
    <source>
        <strain evidence="1 2">DSM 23142</strain>
    </source>
</reference>
<dbReference type="Pfam" id="PF08922">
    <property type="entry name" value="DUF1905"/>
    <property type="match status" value="1"/>
</dbReference>
<dbReference type="EMBL" id="LT629692">
    <property type="protein sequence ID" value="SDH56589.1"/>
    <property type="molecule type" value="Genomic_DNA"/>
</dbReference>